<reference evidence="12 13" key="1">
    <citation type="submission" date="2024-10" db="EMBL/GenBank/DDBJ databases">
        <title>Updated reference genomes for cyclostephanoid diatoms.</title>
        <authorList>
            <person name="Roberts W.R."/>
            <person name="Alverson A.J."/>
        </authorList>
    </citation>
    <scope>NUCLEOTIDE SEQUENCE [LARGE SCALE GENOMIC DNA]</scope>
    <source>
        <strain evidence="12 13">AJA228-03</strain>
    </source>
</reference>
<feature type="region of interest" description="Disordered" evidence="10">
    <location>
        <begin position="59"/>
        <end position="94"/>
    </location>
</feature>
<dbReference type="Pfam" id="PF00382">
    <property type="entry name" value="TFIIB"/>
    <property type="match status" value="1"/>
</dbReference>
<evidence type="ECO:0000256" key="5">
    <source>
        <dbReference type="ARBA" id="ARBA00022833"/>
    </source>
</evidence>
<dbReference type="Gene3D" id="2.20.25.10">
    <property type="match status" value="1"/>
</dbReference>
<keyword evidence="4 9" id="KW-0863">Zinc-finger</keyword>
<organism evidence="12 13">
    <name type="scientific">Cyclostephanos tholiformis</name>
    <dbReference type="NCBI Taxonomy" id="382380"/>
    <lineage>
        <taxon>Eukaryota</taxon>
        <taxon>Sar</taxon>
        <taxon>Stramenopiles</taxon>
        <taxon>Ochrophyta</taxon>
        <taxon>Bacillariophyta</taxon>
        <taxon>Coscinodiscophyceae</taxon>
        <taxon>Thalassiosirophycidae</taxon>
        <taxon>Stephanodiscales</taxon>
        <taxon>Stephanodiscaceae</taxon>
        <taxon>Cyclostephanos</taxon>
    </lineage>
</organism>
<dbReference type="InterPro" id="IPR013150">
    <property type="entry name" value="TFIIB_cyclin"/>
</dbReference>
<evidence type="ECO:0000256" key="1">
    <source>
        <dbReference type="ARBA" id="ARBA00004123"/>
    </source>
</evidence>
<dbReference type="PROSITE" id="PS51134">
    <property type="entry name" value="ZF_TFIIB"/>
    <property type="match status" value="1"/>
</dbReference>
<dbReference type="FunFam" id="1.10.472.10:FF:000007">
    <property type="entry name" value="Transcription factor IIIB 90 kDa subunit"/>
    <property type="match status" value="1"/>
</dbReference>
<dbReference type="Gene3D" id="1.10.472.10">
    <property type="entry name" value="Cyclin-like"/>
    <property type="match status" value="1"/>
</dbReference>
<dbReference type="InterPro" id="IPR036915">
    <property type="entry name" value="Cyclin-like_sf"/>
</dbReference>
<dbReference type="PANTHER" id="PTHR11618:SF4">
    <property type="entry name" value="TRANSCRIPTION FACTOR IIIB 90 KDA SUBUNIT"/>
    <property type="match status" value="1"/>
</dbReference>
<evidence type="ECO:0000256" key="6">
    <source>
        <dbReference type="ARBA" id="ARBA00023015"/>
    </source>
</evidence>
<evidence type="ECO:0000259" key="11">
    <source>
        <dbReference type="PROSITE" id="PS51134"/>
    </source>
</evidence>
<dbReference type="GO" id="GO:0005634">
    <property type="term" value="C:nucleus"/>
    <property type="evidence" value="ECO:0007669"/>
    <property type="project" value="UniProtKB-SubCell"/>
</dbReference>
<comment type="similarity">
    <text evidence="2">Belongs to the TFIIB family.</text>
</comment>
<comment type="subcellular location">
    <subcellularLocation>
        <location evidence="1">Nucleus</location>
    </subcellularLocation>
</comment>
<gene>
    <name evidence="12" type="ORF">ACHAXA_002941</name>
</gene>
<dbReference type="Proteomes" id="UP001530377">
    <property type="component" value="Unassembled WGS sequence"/>
</dbReference>
<name>A0ABD3RXS1_9STRA</name>
<dbReference type="PANTHER" id="PTHR11618">
    <property type="entry name" value="TRANSCRIPTION INITIATION FACTOR IIB-RELATED"/>
    <property type="match status" value="1"/>
</dbReference>
<keyword evidence="5" id="KW-0862">Zinc</keyword>
<dbReference type="PRINTS" id="PR00685">
    <property type="entry name" value="TIFACTORIIB"/>
</dbReference>
<dbReference type="SUPFAM" id="SSF47954">
    <property type="entry name" value="Cyclin-like"/>
    <property type="match status" value="1"/>
</dbReference>
<evidence type="ECO:0000313" key="13">
    <source>
        <dbReference type="Proteomes" id="UP001530377"/>
    </source>
</evidence>
<keyword evidence="8" id="KW-0539">Nucleus</keyword>
<evidence type="ECO:0000256" key="2">
    <source>
        <dbReference type="ARBA" id="ARBA00010857"/>
    </source>
</evidence>
<protein>
    <recommendedName>
        <fullName evidence="11">TFIIB-type domain-containing protein</fullName>
    </recommendedName>
</protein>
<dbReference type="InterPro" id="IPR000812">
    <property type="entry name" value="TFIIB"/>
</dbReference>
<dbReference type="CDD" id="cd20553">
    <property type="entry name" value="CYCLIN_TFIIIB90_rpt1"/>
    <property type="match status" value="1"/>
</dbReference>
<dbReference type="GO" id="GO:0008270">
    <property type="term" value="F:zinc ion binding"/>
    <property type="evidence" value="ECO:0007669"/>
    <property type="project" value="UniProtKB-KW"/>
</dbReference>
<feature type="domain" description="TFIIB-type" evidence="11">
    <location>
        <begin position="91"/>
        <end position="122"/>
    </location>
</feature>
<keyword evidence="7" id="KW-0804">Transcription</keyword>
<comment type="caution">
    <text evidence="12">The sequence shown here is derived from an EMBL/GenBank/DDBJ whole genome shotgun (WGS) entry which is preliminary data.</text>
</comment>
<evidence type="ECO:0000313" key="12">
    <source>
        <dbReference type="EMBL" id="KAL3817029.1"/>
    </source>
</evidence>
<evidence type="ECO:0000256" key="9">
    <source>
        <dbReference type="PROSITE-ProRule" id="PRU00469"/>
    </source>
</evidence>
<evidence type="ECO:0000256" key="4">
    <source>
        <dbReference type="ARBA" id="ARBA00022771"/>
    </source>
</evidence>
<keyword evidence="3" id="KW-0479">Metal-binding</keyword>
<dbReference type="SUPFAM" id="SSF57783">
    <property type="entry name" value="Zinc beta-ribbon"/>
    <property type="match status" value="1"/>
</dbReference>
<dbReference type="SMART" id="SM00385">
    <property type="entry name" value="CYCLIN"/>
    <property type="match status" value="1"/>
</dbReference>
<proteinExistence type="inferred from homology"/>
<accession>A0ABD3RXS1</accession>
<evidence type="ECO:0000256" key="7">
    <source>
        <dbReference type="ARBA" id="ARBA00023163"/>
    </source>
</evidence>
<evidence type="ECO:0000256" key="10">
    <source>
        <dbReference type="SAM" id="MobiDB-lite"/>
    </source>
</evidence>
<evidence type="ECO:0000256" key="8">
    <source>
        <dbReference type="ARBA" id="ARBA00023242"/>
    </source>
</evidence>
<evidence type="ECO:0000256" key="3">
    <source>
        <dbReference type="ARBA" id="ARBA00022723"/>
    </source>
</evidence>
<feature type="compositionally biased region" description="Polar residues" evidence="10">
    <location>
        <begin position="85"/>
        <end position="94"/>
    </location>
</feature>
<keyword evidence="13" id="KW-1185">Reference proteome</keyword>
<dbReference type="Pfam" id="PF08271">
    <property type="entry name" value="Zn_Ribbon_TF"/>
    <property type="match status" value="1"/>
</dbReference>
<dbReference type="EMBL" id="JALLPB020000121">
    <property type="protein sequence ID" value="KAL3817029.1"/>
    <property type="molecule type" value="Genomic_DNA"/>
</dbReference>
<keyword evidence="6" id="KW-0805">Transcription regulation</keyword>
<sequence length="298" mass="31886">MYVANIIMTDWSSRFDDNFWDDGGDDVDDPTPTYEGNQDHALKRAYAVGGVGEEIVGVVPGEDGRGGGGGGALHSNAHGRAHANAPSQPQSSFRCPNCNSSNIESLGPSGSSVCTDCGIIVEENTIVSTVEFVEGAGGSSSMVGQFVGANSARGFGTGGSGGGRGGGQYGFSRQSRENTLASGKRRIQEVAGLMRLGPHYVDSAHRLFTVAVERNFVQGRRRSHVIAACLYTSCRQEKSQHMLIDFSDALQVNVYTLGTCFLKFRRLLGLKLEIIDPALFIYRFAAHLNLDEKGDVLK</sequence>
<dbReference type="AlphaFoldDB" id="A0ABD3RXS1"/>
<dbReference type="InterPro" id="IPR013763">
    <property type="entry name" value="Cyclin-like_dom"/>
</dbReference>
<dbReference type="InterPro" id="IPR013137">
    <property type="entry name" value="Znf_TFIIB"/>
</dbReference>